<dbReference type="RefSeq" id="WP_380736174.1">
    <property type="nucleotide sequence ID" value="NZ_JBHTJP010000001.1"/>
</dbReference>
<protein>
    <recommendedName>
        <fullName evidence="3">WG repeat protein</fullName>
    </recommendedName>
</protein>
<comment type="caution">
    <text evidence="1">The sequence shown here is derived from an EMBL/GenBank/DDBJ whole genome shotgun (WGS) entry which is preliminary data.</text>
</comment>
<evidence type="ECO:0000313" key="2">
    <source>
        <dbReference type="Proteomes" id="UP001597100"/>
    </source>
</evidence>
<name>A0ABW3IAL4_9FLAO</name>
<evidence type="ECO:0000313" key="1">
    <source>
        <dbReference type="EMBL" id="MFD0975161.1"/>
    </source>
</evidence>
<evidence type="ECO:0008006" key="3">
    <source>
        <dbReference type="Google" id="ProtNLM"/>
    </source>
</evidence>
<proteinExistence type="predicted"/>
<keyword evidence="2" id="KW-1185">Reference proteome</keyword>
<dbReference type="EMBL" id="JBHTJP010000001">
    <property type="protein sequence ID" value="MFD0975161.1"/>
    <property type="molecule type" value="Genomic_DNA"/>
</dbReference>
<gene>
    <name evidence="1" type="ORF">ACFQ1G_00015</name>
</gene>
<reference evidence="2" key="1">
    <citation type="journal article" date="2019" name="Int. J. Syst. Evol. Microbiol.">
        <title>The Global Catalogue of Microorganisms (GCM) 10K type strain sequencing project: providing services to taxonomists for standard genome sequencing and annotation.</title>
        <authorList>
            <consortium name="The Broad Institute Genomics Platform"/>
            <consortium name="The Broad Institute Genome Sequencing Center for Infectious Disease"/>
            <person name="Wu L."/>
            <person name="Ma J."/>
        </authorList>
    </citation>
    <scope>NUCLEOTIDE SEQUENCE [LARGE SCALE GENOMIC DNA]</scope>
    <source>
        <strain evidence="2">CCUG 60898</strain>
    </source>
</reference>
<dbReference type="Proteomes" id="UP001597100">
    <property type="component" value="Unassembled WGS sequence"/>
</dbReference>
<sequence>MKKKEFYLIVFCVFILNNFAFSQKVFDIKADLISITPYTIDFYKKSSDKNYRELDFEIQELYDFEYNFNLASFTTRDSLYIFKSNSSITNIENLPNLDLESFKKQLNKKYFLKKNGQEITQLEYFNNSYFVLNNYEYREVYNYDKDKRENQWILNYSTFYNYIFLRINKQKPIVLLYENHFRGDLDHIGHIIPFNETYKIAIDGQEFINTDSNIIDKEWLIKTKNNYLYEDADQILYRIEENKLKDLVFNIDLLSKKFDTLYLEKGYVIGKTKGNYQIYNSKLENITPKKKVTAVHIFNNEFLQTIVSDKVIWLNKSGEISYKKPNIINIVCGTVAYSKREIRNENNSFVLIDNTNNLFVGGDNNTTSYNLFPNTEYDDVLFLNGTKTLSFDGNTGTGSYFKLPNNSLNYLIVKKDGKFGLLEIVFLDNGIKLNTILPVKYDSIISSGYYLPIKFESNGLFGYYPINTNAKYKKVEKFNFYFSKFVLPNNKKGWLSLDGKEYID</sequence>
<organism evidence="1 2">
    <name type="scientific">Salinimicrobium gaetbulicola</name>
    <dbReference type="NCBI Taxonomy" id="999702"/>
    <lineage>
        <taxon>Bacteria</taxon>
        <taxon>Pseudomonadati</taxon>
        <taxon>Bacteroidota</taxon>
        <taxon>Flavobacteriia</taxon>
        <taxon>Flavobacteriales</taxon>
        <taxon>Flavobacteriaceae</taxon>
        <taxon>Salinimicrobium</taxon>
    </lineage>
</organism>
<accession>A0ABW3IAL4</accession>